<dbReference type="EMBL" id="WBMR01000037">
    <property type="protein sequence ID" value="KAB2381560.1"/>
    <property type="molecule type" value="Genomic_DNA"/>
</dbReference>
<dbReference type="InterPro" id="IPR011008">
    <property type="entry name" value="Dimeric_a/b-barrel"/>
</dbReference>
<dbReference type="Proteomes" id="UP000483004">
    <property type="component" value="Unassembled WGS sequence"/>
</dbReference>
<organism evidence="2 3">
    <name type="scientific">Actinomadura montaniterrae</name>
    <dbReference type="NCBI Taxonomy" id="1803903"/>
    <lineage>
        <taxon>Bacteria</taxon>
        <taxon>Bacillati</taxon>
        <taxon>Actinomycetota</taxon>
        <taxon>Actinomycetes</taxon>
        <taxon>Streptosporangiales</taxon>
        <taxon>Thermomonosporaceae</taxon>
        <taxon>Actinomadura</taxon>
    </lineage>
</organism>
<protein>
    <submittedName>
        <fullName evidence="2">Dabb family protein</fullName>
    </submittedName>
</protein>
<dbReference type="SUPFAM" id="SSF54909">
    <property type="entry name" value="Dimeric alpha+beta barrel"/>
    <property type="match status" value="1"/>
</dbReference>
<proteinExistence type="predicted"/>
<dbReference type="PROSITE" id="PS51502">
    <property type="entry name" value="S_R_A_B_BARREL"/>
    <property type="match status" value="1"/>
</dbReference>
<sequence>MIVLMLRFSFKAGTTPERKESVLAAMRRTSQVESTSFSFVGADLGDPAEGYTHGYCVALDDLDALDRYMYDPVHLEGDFEILPHLSRLTQVRLSDDADPDLDDRIVAMHRKKLATYPEWDRLLSTVPGGGAPPVPA</sequence>
<comment type="caution">
    <text evidence="2">The sequence shown here is derived from an EMBL/GenBank/DDBJ whole genome shotgun (WGS) entry which is preliminary data.</text>
</comment>
<evidence type="ECO:0000313" key="3">
    <source>
        <dbReference type="Proteomes" id="UP000483004"/>
    </source>
</evidence>
<evidence type="ECO:0000313" key="2">
    <source>
        <dbReference type="EMBL" id="KAB2381560.1"/>
    </source>
</evidence>
<accession>A0A6L3VU01</accession>
<evidence type="ECO:0000259" key="1">
    <source>
        <dbReference type="PROSITE" id="PS51502"/>
    </source>
</evidence>
<keyword evidence="3" id="KW-1185">Reference proteome</keyword>
<reference evidence="2 3" key="1">
    <citation type="submission" date="2019-09" db="EMBL/GenBank/DDBJ databases">
        <title>Actinomadura physcomitrii sp. nov., a novel actinomycete isolated from moss [Physcomitrium sphaericum (Ludw) Fuernr].</title>
        <authorList>
            <person name="Liu C."/>
            <person name="Zhuang X."/>
        </authorList>
    </citation>
    <scope>NUCLEOTIDE SEQUENCE [LARGE SCALE GENOMIC DNA]</scope>
    <source>
        <strain evidence="2 3">CYP1-1B</strain>
    </source>
</reference>
<dbReference type="Pfam" id="PF07876">
    <property type="entry name" value="Dabb"/>
    <property type="match status" value="1"/>
</dbReference>
<dbReference type="SMART" id="SM00886">
    <property type="entry name" value="Dabb"/>
    <property type="match status" value="1"/>
</dbReference>
<gene>
    <name evidence="2" type="ORF">F9B16_15695</name>
</gene>
<feature type="domain" description="Stress-response A/B barrel" evidence="1">
    <location>
        <begin position="2"/>
        <end position="93"/>
    </location>
</feature>
<dbReference type="OrthoDB" id="5518399at2"/>
<dbReference type="AlphaFoldDB" id="A0A6L3VU01"/>
<name>A0A6L3VU01_9ACTN</name>
<dbReference type="Gene3D" id="3.30.70.100">
    <property type="match status" value="1"/>
</dbReference>
<dbReference type="InterPro" id="IPR013097">
    <property type="entry name" value="Dabb"/>
</dbReference>
<dbReference type="RefSeq" id="WP_151540807.1">
    <property type="nucleotide sequence ID" value="NZ_WBMR01000037.1"/>
</dbReference>